<dbReference type="EMBL" id="JAUSXB010000001">
    <property type="protein sequence ID" value="MDQ0676029.1"/>
    <property type="molecule type" value="Genomic_DNA"/>
</dbReference>
<evidence type="ECO:0000313" key="3">
    <source>
        <dbReference type="Proteomes" id="UP001236806"/>
    </source>
</evidence>
<proteinExistence type="predicted"/>
<keyword evidence="3" id="KW-1185">Reference proteome</keyword>
<name>A0ABU0PPX9_9MICC</name>
<gene>
    <name evidence="2" type="ORF">QFZ36_003590</name>
</gene>
<accession>A0ABU0PPX9</accession>
<dbReference type="InterPro" id="IPR011051">
    <property type="entry name" value="RmlC_Cupin_sf"/>
</dbReference>
<protein>
    <submittedName>
        <fullName evidence="2">Mannose-6-phosphate isomerase-like protein (Cupin superfamily)</fullName>
    </submittedName>
</protein>
<dbReference type="Pfam" id="PF07883">
    <property type="entry name" value="Cupin_2"/>
    <property type="match status" value="1"/>
</dbReference>
<reference evidence="2 3" key="1">
    <citation type="submission" date="2023-07" db="EMBL/GenBank/DDBJ databases">
        <title>Comparative genomics of wheat-associated soil bacteria to identify genetic determinants of phenazine resistance.</title>
        <authorList>
            <person name="Mouncey N."/>
        </authorList>
    </citation>
    <scope>NUCLEOTIDE SEQUENCE [LARGE SCALE GENOMIC DNA]</scope>
    <source>
        <strain evidence="2 3">W1I3</strain>
    </source>
</reference>
<dbReference type="Gene3D" id="2.60.120.10">
    <property type="entry name" value="Jelly Rolls"/>
    <property type="match status" value="1"/>
</dbReference>
<dbReference type="RefSeq" id="WP_306638370.1">
    <property type="nucleotide sequence ID" value="NZ_JAUSXB010000001.1"/>
</dbReference>
<dbReference type="InterPro" id="IPR013096">
    <property type="entry name" value="Cupin_2"/>
</dbReference>
<evidence type="ECO:0000259" key="1">
    <source>
        <dbReference type="Pfam" id="PF07883"/>
    </source>
</evidence>
<feature type="domain" description="Cupin type-2" evidence="1">
    <location>
        <begin position="78"/>
        <end position="138"/>
    </location>
</feature>
<dbReference type="Proteomes" id="UP001236806">
    <property type="component" value="Unassembled WGS sequence"/>
</dbReference>
<evidence type="ECO:0000313" key="2">
    <source>
        <dbReference type="EMBL" id="MDQ0676029.1"/>
    </source>
</evidence>
<comment type="caution">
    <text evidence="2">The sequence shown here is derived from an EMBL/GenBank/DDBJ whole genome shotgun (WGS) entry which is preliminary data.</text>
</comment>
<dbReference type="InterPro" id="IPR014710">
    <property type="entry name" value="RmlC-like_jellyroll"/>
</dbReference>
<organism evidence="2 3">
    <name type="scientific">Pseudarthrobacter siccitolerans</name>
    <dbReference type="NCBI Taxonomy" id="861266"/>
    <lineage>
        <taxon>Bacteria</taxon>
        <taxon>Bacillati</taxon>
        <taxon>Actinomycetota</taxon>
        <taxon>Actinomycetes</taxon>
        <taxon>Micrococcales</taxon>
        <taxon>Micrococcaceae</taxon>
        <taxon>Pseudarthrobacter</taxon>
    </lineage>
</organism>
<sequence length="185" mass="20606">MSDATDFFTGNGFSRLTGPLAEKAREFDATLEKARNDAGFSPKGNLREPVITAEFPGCPTDLPINFLALPNRQMDYCLIRIKPGHGFPEHVHGYGDEIYLVISGHGKVRIDGELYDAGPLDTFHQRTGVRHEVFNPAENEEDFEIFAVNTPAVHQDLRSKFWGIPVPGATTDAEGRYHHDESPVR</sequence>
<dbReference type="SUPFAM" id="SSF51182">
    <property type="entry name" value="RmlC-like cupins"/>
    <property type="match status" value="1"/>
</dbReference>